<feature type="domain" description="Large ribosomal subunit protein bL25 L25" evidence="5">
    <location>
        <begin position="6"/>
        <end position="89"/>
    </location>
</feature>
<dbReference type="InterPro" id="IPR011035">
    <property type="entry name" value="Ribosomal_bL25/Gln-tRNA_synth"/>
</dbReference>
<evidence type="ECO:0000313" key="8">
    <source>
        <dbReference type="Proteomes" id="UP000284543"/>
    </source>
</evidence>
<dbReference type="Pfam" id="PF14693">
    <property type="entry name" value="Ribosomal_TL5_C"/>
    <property type="match status" value="1"/>
</dbReference>
<dbReference type="InterPro" id="IPR029751">
    <property type="entry name" value="Ribosomal_L25_dom"/>
</dbReference>
<dbReference type="Gene3D" id="2.170.120.20">
    <property type="entry name" value="Ribosomal protein L25, beta domain"/>
    <property type="match status" value="1"/>
</dbReference>
<feature type="domain" description="Large ribosomal subunit protein bL25 beta" evidence="6">
    <location>
        <begin position="101"/>
        <end position="177"/>
    </location>
</feature>
<dbReference type="EMBL" id="QRZM01000017">
    <property type="protein sequence ID" value="RGV71912.1"/>
    <property type="molecule type" value="Genomic_DNA"/>
</dbReference>
<dbReference type="GO" id="GO:0006412">
    <property type="term" value="P:translation"/>
    <property type="evidence" value="ECO:0007669"/>
    <property type="project" value="InterPro"/>
</dbReference>
<proteinExistence type="predicted"/>
<dbReference type="Pfam" id="PF01386">
    <property type="entry name" value="Ribosomal_L25p"/>
    <property type="match status" value="1"/>
</dbReference>
<dbReference type="Proteomes" id="UP000284543">
    <property type="component" value="Unassembled WGS sequence"/>
</dbReference>
<reference evidence="7 8" key="1">
    <citation type="submission" date="2018-08" db="EMBL/GenBank/DDBJ databases">
        <title>A genome reference for cultivated species of the human gut microbiota.</title>
        <authorList>
            <person name="Zou Y."/>
            <person name="Xue W."/>
            <person name="Luo G."/>
        </authorList>
    </citation>
    <scope>NUCLEOTIDE SEQUENCE [LARGE SCALE GENOMIC DNA]</scope>
    <source>
        <strain evidence="7 8">AF14-18</strain>
    </source>
</reference>
<name>A0A412YWA1_9FIRM</name>
<dbReference type="AlphaFoldDB" id="A0A412YWA1"/>
<evidence type="ECO:0000256" key="2">
    <source>
        <dbReference type="ARBA" id="ARBA00022884"/>
    </source>
</evidence>
<keyword evidence="3 7" id="KW-0689">Ribosomal protein</keyword>
<dbReference type="GO" id="GO:0003735">
    <property type="term" value="F:structural constituent of ribosome"/>
    <property type="evidence" value="ECO:0007669"/>
    <property type="project" value="InterPro"/>
</dbReference>
<evidence type="ECO:0000256" key="3">
    <source>
        <dbReference type="ARBA" id="ARBA00022980"/>
    </source>
</evidence>
<accession>A0A412YWA1</accession>
<comment type="caution">
    <text evidence="7">The sequence shown here is derived from an EMBL/GenBank/DDBJ whole genome shotgun (WGS) entry which is preliminary data.</text>
</comment>
<dbReference type="SUPFAM" id="SSF50715">
    <property type="entry name" value="Ribosomal protein L25-like"/>
    <property type="match status" value="1"/>
</dbReference>
<evidence type="ECO:0000259" key="5">
    <source>
        <dbReference type="Pfam" id="PF01386"/>
    </source>
</evidence>
<dbReference type="GO" id="GO:0022625">
    <property type="term" value="C:cytosolic large ribosomal subunit"/>
    <property type="evidence" value="ECO:0007669"/>
    <property type="project" value="TreeGrafter"/>
</dbReference>
<dbReference type="InterPro" id="IPR020057">
    <property type="entry name" value="Ribosomal_bL25_b-dom"/>
</dbReference>
<sequence>METICVQRREGAIKAKKLRRLGFIPANVFGKSLPDPISIQLKESDARRLLHQKREGSKLMLDLEGTGLPVQIKEKEIDTIKGQIQHISFQALTADEKVNSVIHILLVNDDKIPGQLDKMLMEIPYASLPGDMIDTITVDLDGITVGTILTVKDIPELMSDKIELKVDSEEIVLRVSERKHHVEVKEAE</sequence>
<dbReference type="Gene3D" id="2.40.240.10">
    <property type="entry name" value="Ribosomal Protein L25, Chain P"/>
    <property type="match status" value="1"/>
</dbReference>
<keyword evidence="4" id="KW-0687">Ribonucleoprotein</keyword>
<keyword evidence="1" id="KW-0699">rRNA-binding</keyword>
<evidence type="ECO:0000259" key="6">
    <source>
        <dbReference type="Pfam" id="PF14693"/>
    </source>
</evidence>
<dbReference type="GO" id="GO:0008097">
    <property type="term" value="F:5S rRNA binding"/>
    <property type="evidence" value="ECO:0007669"/>
    <property type="project" value="TreeGrafter"/>
</dbReference>
<dbReference type="PANTHER" id="PTHR33284">
    <property type="entry name" value="RIBOSOMAL PROTEIN L25/GLN-TRNA SYNTHETASE, ANTI-CODON-BINDING DOMAIN-CONTAINING PROTEIN"/>
    <property type="match status" value="1"/>
</dbReference>
<organism evidence="7 8">
    <name type="scientific">Enterocloster bolteae</name>
    <dbReference type="NCBI Taxonomy" id="208479"/>
    <lineage>
        <taxon>Bacteria</taxon>
        <taxon>Bacillati</taxon>
        <taxon>Bacillota</taxon>
        <taxon>Clostridia</taxon>
        <taxon>Lachnospirales</taxon>
        <taxon>Lachnospiraceae</taxon>
        <taxon>Enterocloster</taxon>
    </lineage>
</organism>
<dbReference type="KEGG" id="cbol:CGC65_09245"/>
<dbReference type="InterPro" id="IPR020056">
    <property type="entry name" value="Rbsml_bL25/Gln-tRNA_synth_N"/>
</dbReference>
<protein>
    <submittedName>
        <fullName evidence="7">50S ribosomal protein L25/general stress protein Ctc</fullName>
    </submittedName>
</protein>
<dbReference type="InterPro" id="IPR037121">
    <property type="entry name" value="Ribosomal_bL25_C"/>
</dbReference>
<dbReference type="InterPro" id="IPR020930">
    <property type="entry name" value="Ribosomal_uL5_bac-type"/>
</dbReference>
<evidence type="ECO:0000256" key="4">
    <source>
        <dbReference type="ARBA" id="ARBA00023274"/>
    </source>
</evidence>
<dbReference type="CDD" id="cd00495">
    <property type="entry name" value="Ribosomal_L25_TL5_CTC"/>
    <property type="match status" value="1"/>
</dbReference>
<evidence type="ECO:0000256" key="1">
    <source>
        <dbReference type="ARBA" id="ARBA00022730"/>
    </source>
</evidence>
<dbReference type="PANTHER" id="PTHR33284:SF1">
    <property type="entry name" value="RIBOSOMAL PROTEIN L25_GLN-TRNA SYNTHETASE, ANTI-CODON-BINDING DOMAIN-CONTAINING PROTEIN"/>
    <property type="match status" value="1"/>
</dbReference>
<keyword evidence="2" id="KW-0694">RNA-binding</keyword>
<dbReference type="RefSeq" id="WP_002565708.1">
    <property type="nucleotide sequence ID" value="NZ_CABKUK010000002.1"/>
</dbReference>
<gene>
    <name evidence="7" type="ORF">DWW02_25935</name>
</gene>
<evidence type="ECO:0000313" key="7">
    <source>
        <dbReference type="EMBL" id="RGV71912.1"/>
    </source>
</evidence>